<dbReference type="Proteomes" id="UP000178299">
    <property type="component" value="Unassembled WGS sequence"/>
</dbReference>
<accession>A0A1F5X221</accession>
<comment type="caution">
    <text evidence="1">The sequence shown here is derived from an EMBL/GenBank/DDBJ whole genome shotgun (WGS) entry which is preliminary data.</text>
</comment>
<gene>
    <name evidence="1" type="ORF">A2W48_02125</name>
</gene>
<evidence type="ECO:0008006" key="3">
    <source>
        <dbReference type="Google" id="ProtNLM"/>
    </source>
</evidence>
<dbReference type="AlphaFoldDB" id="A0A1F5X221"/>
<protein>
    <recommendedName>
        <fullName evidence="3">Nmd3 N-terminal domain-containing protein</fullName>
    </recommendedName>
</protein>
<organism evidence="1 2">
    <name type="scientific">Candidatus Giovannonibacteria bacterium RIFCSPHIGHO2_12_44_12</name>
    <dbReference type="NCBI Taxonomy" id="1798340"/>
    <lineage>
        <taxon>Bacteria</taxon>
        <taxon>Candidatus Giovannoniibacteriota</taxon>
    </lineage>
</organism>
<sequence>MPREAIKSYPLRLPPSRTEFEEFGLAMAGRAVCSGCGSFYFEKSWHHPSRDKSKIYGAPFIMCPACRMIKDRVFEGELIIENVPEKSFGELEKLIRAYSARAFEEDCQHRLIDLLGYEDSIVATTTENQLANKLAKKIKDAFNRVDIRIANARAPSDFNLVKIVFAPA</sequence>
<dbReference type="EMBL" id="MFHS01000002">
    <property type="protein sequence ID" value="OGF81946.1"/>
    <property type="molecule type" value="Genomic_DNA"/>
</dbReference>
<evidence type="ECO:0000313" key="1">
    <source>
        <dbReference type="EMBL" id="OGF81946.1"/>
    </source>
</evidence>
<proteinExistence type="predicted"/>
<evidence type="ECO:0000313" key="2">
    <source>
        <dbReference type="Proteomes" id="UP000178299"/>
    </source>
</evidence>
<reference evidence="1 2" key="1">
    <citation type="journal article" date="2016" name="Nat. Commun.">
        <title>Thousands of microbial genomes shed light on interconnected biogeochemical processes in an aquifer system.</title>
        <authorList>
            <person name="Anantharaman K."/>
            <person name="Brown C.T."/>
            <person name="Hug L.A."/>
            <person name="Sharon I."/>
            <person name="Castelle C.J."/>
            <person name="Probst A.J."/>
            <person name="Thomas B.C."/>
            <person name="Singh A."/>
            <person name="Wilkins M.J."/>
            <person name="Karaoz U."/>
            <person name="Brodie E.L."/>
            <person name="Williams K.H."/>
            <person name="Hubbard S.S."/>
            <person name="Banfield J.F."/>
        </authorList>
    </citation>
    <scope>NUCLEOTIDE SEQUENCE [LARGE SCALE GENOMIC DNA]</scope>
</reference>
<name>A0A1F5X221_9BACT</name>